<keyword evidence="1" id="KW-0805">Transcription regulation</keyword>
<dbReference type="InterPro" id="IPR018062">
    <property type="entry name" value="HTH_AraC-typ_CS"/>
</dbReference>
<keyword evidence="3" id="KW-0010">Activator</keyword>
<dbReference type="SUPFAM" id="SSF46689">
    <property type="entry name" value="Homeodomain-like"/>
    <property type="match status" value="2"/>
</dbReference>
<evidence type="ECO:0000313" key="6">
    <source>
        <dbReference type="EMBL" id="GII30413.1"/>
    </source>
</evidence>
<evidence type="ECO:0000313" key="7">
    <source>
        <dbReference type="Proteomes" id="UP000650628"/>
    </source>
</evidence>
<evidence type="ECO:0000259" key="5">
    <source>
        <dbReference type="PROSITE" id="PS01124"/>
    </source>
</evidence>
<feature type="domain" description="HTH araC/xylS-type" evidence="5">
    <location>
        <begin position="186"/>
        <end position="284"/>
    </location>
</feature>
<proteinExistence type="predicted"/>
<evidence type="ECO:0000256" key="1">
    <source>
        <dbReference type="ARBA" id="ARBA00023015"/>
    </source>
</evidence>
<dbReference type="Gene3D" id="1.10.10.60">
    <property type="entry name" value="Homeodomain-like"/>
    <property type="match status" value="1"/>
</dbReference>
<dbReference type="SMART" id="SM00342">
    <property type="entry name" value="HTH_ARAC"/>
    <property type="match status" value="1"/>
</dbReference>
<sequence>MPIQEGFHNQRLTVVPRRVVVEAISRPVTRRLMVTDTGYYPNAADHLMRRLSGIEETILILCTAGTGWANVGGTQHRVGANTALVIPHGIPHAYGASADNPWTIWWCHLRGADLTELIEEIGAGASRPVVPIGRLDRAIALIDEIVTILERDHSPASLMGAAGAAWKLLTQIVVDRTMPVPGDPLQRAMAYLAERLDRTVRVADLAALVGVSPSHLSALFRRATGGGVLAHHTALRMAQARNLLDTTDATVAAIAREVGYPDPFYFSRHFKRMHEASPTEYRNRAKG</sequence>
<dbReference type="CDD" id="cd06986">
    <property type="entry name" value="cupin_MmsR-like_N"/>
    <property type="match status" value="1"/>
</dbReference>
<keyword evidence="4" id="KW-0804">Transcription</keyword>
<organism evidence="6 7">
    <name type="scientific">Planotetraspora mira</name>
    <dbReference type="NCBI Taxonomy" id="58121"/>
    <lineage>
        <taxon>Bacteria</taxon>
        <taxon>Bacillati</taxon>
        <taxon>Actinomycetota</taxon>
        <taxon>Actinomycetes</taxon>
        <taxon>Streptosporangiales</taxon>
        <taxon>Streptosporangiaceae</taxon>
        <taxon>Planotetraspora</taxon>
    </lineage>
</organism>
<keyword evidence="7" id="KW-1185">Reference proteome</keyword>
<dbReference type="Gene3D" id="2.60.120.280">
    <property type="entry name" value="Regulatory protein AraC"/>
    <property type="match status" value="1"/>
</dbReference>
<comment type="caution">
    <text evidence="6">The sequence shown here is derived from an EMBL/GenBank/DDBJ whole genome shotgun (WGS) entry which is preliminary data.</text>
</comment>
<dbReference type="Pfam" id="PF12833">
    <property type="entry name" value="HTH_18"/>
    <property type="match status" value="1"/>
</dbReference>
<dbReference type="InterPro" id="IPR018060">
    <property type="entry name" value="HTH_AraC"/>
</dbReference>
<dbReference type="InterPro" id="IPR009057">
    <property type="entry name" value="Homeodomain-like_sf"/>
</dbReference>
<evidence type="ECO:0000256" key="3">
    <source>
        <dbReference type="ARBA" id="ARBA00023159"/>
    </source>
</evidence>
<dbReference type="InterPro" id="IPR003313">
    <property type="entry name" value="AraC-bd"/>
</dbReference>
<dbReference type="PROSITE" id="PS00041">
    <property type="entry name" value="HTH_ARAC_FAMILY_1"/>
    <property type="match status" value="1"/>
</dbReference>
<name>A0A8J3TNT4_9ACTN</name>
<dbReference type="InterPro" id="IPR050204">
    <property type="entry name" value="AraC_XylS_family_regulators"/>
</dbReference>
<dbReference type="GO" id="GO:0003700">
    <property type="term" value="F:DNA-binding transcription factor activity"/>
    <property type="evidence" value="ECO:0007669"/>
    <property type="project" value="InterPro"/>
</dbReference>
<gene>
    <name evidence="6" type="ORF">Pmi06nite_38550</name>
</gene>
<protein>
    <submittedName>
        <fullName evidence="6">AraC family transcriptional regulator</fullName>
    </submittedName>
</protein>
<dbReference type="Pfam" id="PF02311">
    <property type="entry name" value="AraC_binding"/>
    <property type="match status" value="1"/>
</dbReference>
<dbReference type="PROSITE" id="PS01124">
    <property type="entry name" value="HTH_ARAC_FAMILY_2"/>
    <property type="match status" value="1"/>
</dbReference>
<dbReference type="AlphaFoldDB" id="A0A8J3TNT4"/>
<dbReference type="PANTHER" id="PTHR46796:SF7">
    <property type="entry name" value="ARAC FAMILY TRANSCRIPTIONAL REGULATOR"/>
    <property type="match status" value="1"/>
</dbReference>
<accession>A0A8J3TNT4</accession>
<reference evidence="6 7" key="1">
    <citation type="submission" date="2021-01" db="EMBL/GenBank/DDBJ databases">
        <title>Whole genome shotgun sequence of Planotetraspora mira NBRC 15435.</title>
        <authorList>
            <person name="Komaki H."/>
            <person name="Tamura T."/>
        </authorList>
    </citation>
    <scope>NUCLEOTIDE SEQUENCE [LARGE SCALE GENOMIC DNA]</scope>
    <source>
        <strain evidence="6 7">NBRC 15435</strain>
    </source>
</reference>
<dbReference type="RefSeq" id="WP_203954376.1">
    <property type="nucleotide sequence ID" value="NZ_BOOO01000019.1"/>
</dbReference>
<evidence type="ECO:0000256" key="2">
    <source>
        <dbReference type="ARBA" id="ARBA00023125"/>
    </source>
</evidence>
<keyword evidence="2" id="KW-0238">DNA-binding</keyword>
<dbReference type="InterPro" id="IPR037923">
    <property type="entry name" value="HTH-like"/>
</dbReference>
<dbReference type="EMBL" id="BOOO01000019">
    <property type="protein sequence ID" value="GII30413.1"/>
    <property type="molecule type" value="Genomic_DNA"/>
</dbReference>
<dbReference type="GO" id="GO:0043565">
    <property type="term" value="F:sequence-specific DNA binding"/>
    <property type="evidence" value="ECO:0007669"/>
    <property type="project" value="InterPro"/>
</dbReference>
<dbReference type="PANTHER" id="PTHR46796">
    <property type="entry name" value="HTH-TYPE TRANSCRIPTIONAL ACTIVATOR RHAS-RELATED"/>
    <property type="match status" value="1"/>
</dbReference>
<evidence type="ECO:0000256" key="4">
    <source>
        <dbReference type="ARBA" id="ARBA00023163"/>
    </source>
</evidence>
<dbReference type="SUPFAM" id="SSF51215">
    <property type="entry name" value="Regulatory protein AraC"/>
    <property type="match status" value="1"/>
</dbReference>
<dbReference type="Proteomes" id="UP000650628">
    <property type="component" value="Unassembled WGS sequence"/>
</dbReference>